<dbReference type="RefSeq" id="WP_094235344.1">
    <property type="nucleotide sequence ID" value="NZ_CP022657.1"/>
</dbReference>
<dbReference type="OrthoDB" id="5291370at2"/>
<keyword evidence="2" id="KW-1185">Reference proteome</keyword>
<dbReference type="EMBL" id="CP022657">
    <property type="protein sequence ID" value="ASS74085.1"/>
    <property type="molecule type" value="Genomic_DNA"/>
</dbReference>
<reference evidence="1 2" key="1">
    <citation type="journal article" date="2015" name="Int. J. Syst. Evol. Microbiol.">
        <title>Tumebacillus algifaecis sp. nov., isolated from decomposing algal scum.</title>
        <authorList>
            <person name="Wu Y.F."/>
            <person name="Zhang B."/>
            <person name="Xing P."/>
            <person name="Wu Q.L."/>
            <person name="Liu S.J."/>
        </authorList>
    </citation>
    <scope>NUCLEOTIDE SEQUENCE [LARGE SCALE GENOMIC DNA]</scope>
    <source>
        <strain evidence="1 2">THMBR28</strain>
    </source>
</reference>
<dbReference type="KEGG" id="tab:CIG75_03180"/>
<evidence type="ECO:0000313" key="2">
    <source>
        <dbReference type="Proteomes" id="UP000214688"/>
    </source>
</evidence>
<name>A0A223CXX5_9BACL</name>
<accession>A0A223CXX5</accession>
<proteinExistence type="predicted"/>
<evidence type="ECO:0000313" key="1">
    <source>
        <dbReference type="EMBL" id="ASS74085.1"/>
    </source>
</evidence>
<dbReference type="AlphaFoldDB" id="A0A223CXX5"/>
<dbReference type="Proteomes" id="UP000214688">
    <property type="component" value="Chromosome"/>
</dbReference>
<protein>
    <submittedName>
        <fullName evidence="1">Uncharacterized protein</fullName>
    </submittedName>
</protein>
<gene>
    <name evidence="1" type="ORF">CIG75_03180</name>
</gene>
<organism evidence="1 2">
    <name type="scientific">Tumebacillus algifaecis</name>
    <dbReference type="NCBI Taxonomy" id="1214604"/>
    <lineage>
        <taxon>Bacteria</taxon>
        <taxon>Bacillati</taxon>
        <taxon>Bacillota</taxon>
        <taxon>Bacilli</taxon>
        <taxon>Bacillales</taxon>
        <taxon>Alicyclobacillaceae</taxon>
        <taxon>Tumebacillus</taxon>
    </lineage>
</organism>
<sequence>MTTHPKFNRNPQGNFSADHAFTQVVIGSDAVLLEDELNEMQAIQHHRMKAFSDQNGYDGVKTPLWHFVFETLPGVIVIPEFTVQVAGHQVRVAGIGNDGQIPPETCNVIRIVHDEIPTFRYDLLFLEVKEQMVSVADMLYRDGAQGSQFQLTNRLNDPRLNEETARRVQVQSTLRVETITSQNVGASALNDMRDPQGSPYVYHQNGRWRSTNDYYAIPIGRICTEEPDPFTPMNSTLYPFTTTYSPSYDTKGDLVQMVTKIDDVELAKVKVTYREYDVNVVNIYKDGREVTSYRSQGDGSFEKRGE</sequence>